<evidence type="ECO:0000256" key="5">
    <source>
        <dbReference type="ARBA" id="ARBA00022989"/>
    </source>
</evidence>
<dbReference type="Pfam" id="PF00003">
    <property type="entry name" value="7tm_3"/>
    <property type="match status" value="1"/>
</dbReference>
<dbReference type="OrthoDB" id="17569at2759"/>
<keyword evidence="3 12" id="KW-0812">Transmembrane</keyword>
<dbReference type="Proteomes" id="UP000887567">
    <property type="component" value="Unplaced"/>
</dbReference>
<dbReference type="FunFam" id="3.40.50.2300:FF:000063">
    <property type="entry name" value="Gamma-aminobutyric acid type B receptor subunit"/>
    <property type="match status" value="1"/>
</dbReference>
<feature type="transmembrane region" description="Helical" evidence="12">
    <location>
        <begin position="618"/>
        <end position="639"/>
    </location>
</feature>
<evidence type="ECO:0000313" key="15">
    <source>
        <dbReference type="EnsemblMetazoa" id="XP_020892900.1"/>
    </source>
</evidence>
<keyword evidence="7 12" id="KW-0472">Membrane</keyword>
<evidence type="ECO:0000256" key="3">
    <source>
        <dbReference type="ARBA" id="ARBA00022692"/>
    </source>
</evidence>
<dbReference type="KEGG" id="epa:110232133"/>
<keyword evidence="5 12" id="KW-1133">Transmembrane helix</keyword>
<dbReference type="CDD" id="cd15047">
    <property type="entry name" value="7tmC_GABA-B-like"/>
    <property type="match status" value="1"/>
</dbReference>
<reference evidence="15" key="1">
    <citation type="submission" date="2022-11" db="UniProtKB">
        <authorList>
            <consortium name="EnsemblMetazoa"/>
        </authorList>
    </citation>
    <scope>IDENTIFICATION</scope>
</reference>
<keyword evidence="8" id="KW-0675">Receptor</keyword>
<keyword evidence="6" id="KW-0297">G-protein coupled receptor</keyword>
<keyword evidence="9" id="KW-0325">Glycoprotein</keyword>
<keyword evidence="4 13" id="KW-0732">Signal</keyword>
<evidence type="ECO:0000256" key="7">
    <source>
        <dbReference type="ARBA" id="ARBA00023136"/>
    </source>
</evidence>
<feature type="domain" description="G-protein coupled receptors family 3 profile" evidence="14">
    <location>
        <begin position="451"/>
        <end position="711"/>
    </location>
</feature>
<proteinExistence type="predicted"/>
<dbReference type="GO" id="GO:0007214">
    <property type="term" value="P:gamma-aminobutyric acid signaling pathway"/>
    <property type="evidence" value="ECO:0007669"/>
    <property type="project" value="TreeGrafter"/>
</dbReference>
<dbReference type="InterPro" id="IPR002455">
    <property type="entry name" value="GPCR3_GABA-B"/>
</dbReference>
<dbReference type="GeneID" id="110232133"/>
<dbReference type="AlphaFoldDB" id="A0A913WR81"/>
<keyword evidence="2" id="KW-1003">Cell membrane</keyword>
<dbReference type="PROSITE" id="PS50259">
    <property type="entry name" value="G_PROTEIN_RECEP_F3_4"/>
    <property type="match status" value="1"/>
</dbReference>
<dbReference type="Pfam" id="PF01094">
    <property type="entry name" value="ANF_receptor"/>
    <property type="match status" value="1"/>
</dbReference>
<dbReference type="PRINTS" id="PR01176">
    <property type="entry name" value="GABABRECEPTR"/>
</dbReference>
<feature type="transmembrane region" description="Helical" evidence="12">
    <location>
        <begin position="564"/>
        <end position="585"/>
    </location>
</feature>
<keyword evidence="10" id="KW-0807">Transducer</keyword>
<evidence type="ECO:0000256" key="12">
    <source>
        <dbReference type="SAM" id="Phobius"/>
    </source>
</evidence>
<evidence type="ECO:0000259" key="14">
    <source>
        <dbReference type="PROSITE" id="PS50259"/>
    </source>
</evidence>
<name>A0A913WR81_EXADI</name>
<dbReference type="OMA" id="MIVCESK"/>
<sequence>MSSKGTWILFLLLHSCQKGVSIKTLLIGGLFGIDTSRGGWNSAGIIPAVQMAFDDINNRTDILNGYSLDLDIKDTKCNIGESVRALVEYISNGRPKLMLLGPGCSKASFPVAEAAHYWNILQIGFASASPLFSQKSTYPLYFRTNPSEHPANLGRVSIIKRFNWKKVAILQMNNDVFTGITDSLASLLKQNNISIVAYESFSQHPRIAIENLKKKDARIIFGFFYIRELYMVFCEAFKQGLYGRKYVWIVVSGRYEGKWWHAQDVSNINCTSHEVRQGMSNILGTGEIKLSTSKQPTVSGQIPSMWYSRYLNRTKEARYGVNIFASYGYDAAWTCALALNASIEILSKAGLRLEDFNYTNTNMRKVFVDVMKQTSFMGMTGHVRFDENFDRITQLEIKQLQGDEEKRVALYHMESNKYIDEANTKYQWIGGHIPVDSLSVSTKERTVPDWLFWLVASFSLAGIVLAVAMLVFNIHNKKIRYIKMSSPNLNNALIVGCIFIYVGGLINGYYGNWFSIFCEIELWIITLGFTLAFGAMFSKTWRVHQIFLGSKKSNKRVIIPDRQLFCLLGFLLLIDLIILLTWQIMDPLIETKQEMSMEVFGDEAVLPYVRKCNCQHMVIWKSILLVYKGLLLLFGAYLAWETRKVHIEALNDSKLIGMCIYNAVVLFTAVVPVQSVLESEPMISFALLNGLTILSTTFTICVVFIPKIIFLRKNDGNDIQACTGNSSKEEKYSCEVSRGTSAVEISQGEKVTSDTTIEL</sequence>
<keyword evidence="16" id="KW-1185">Reference proteome</keyword>
<dbReference type="InterPro" id="IPR028082">
    <property type="entry name" value="Peripla_BP_I"/>
</dbReference>
<dbReference type="EnsemblMetazoa" id="XM_021037242.2">
    <property type="protein sequence ID" value="XP_020892901.1"/>
    <property type="gene ID" value="LOC110232133"/>
</dbReference>
<feature type="signal peptide" evidence="13">
    <location>
        <begin position="1"/>
        <end position="21"/>
    </location>
</feature>
<dbReference type="InterPro" id="IPR001828">
    <property type="entry name" value="ANF_lig-bd_rcpt"/>
</dbReference>
<dbReference type="PRINTS" id="PR01177">
    <property type="entry name" value="GABAB1RECPTR"/>
</dbReference>
<dbReference type="GO" id="GO:0004965">
    <property type="term" value="F:G protein-coupled GABA receptor activity"/>
    <property type="evidence" value="ECO:0007669"/>
    <property type="project" value="InterPro"/>
</dbReference>
<feature type="transmembrane region" description="Helical" evidence="12">
    <location>
        <begin position="492"/>
        <end position="510"/>
    </location>
</feature>
<organism evidence="15 16">
    <name type="scientific">Exaiptasia diaphana</name>
    <name type="common">Tropical sea anemone</name>
    <name type="synonym">Aiptasia pulchella</name>
    <dbReference type="NCBI Taxonomy" id="2652724"/>
    <lineage>
        <taxon>Eukaryota</taxon>
        <taxon>Metazoa</taxon>
        <taxon>Cnidaria</taxon>
        <taxon>Anthozoa</taxon>
        <taxon>Hexacorallia</taxon>
        <taxon>Actiniaria</taxon>
        <taxon>Aiptasiidae</taxon>
        <taxon>Exaiptasia</taxon>
    </lineage>
</organism>
<feature type="transmembrane region" description="Helical" evidence="12">
    <location>
        <begin position="450"/>
        <end position="472"/>
    </location>
</feature>
<accession>A0A913WR81</accession>
<evidence type="ECO:0000256" key="11">
    <source>
        <dbReference type="ARBA" id="ARBA00073785"/>
    </source>
</evidence>
<evidence type="ECO:0000256" key="6">
    <source>
        <dbReference type="ARBA" id="ARBA00023040"/>
    </source>
</evidence>
<comment type="subcellular location">
    <subcellularLocation>
        <location evidence="1">Cell membrane</location>
        <topology evidence="1">Multi-pass membrane protein</topology>
    </subcellularLocation>
</comment>
<dbReference type="PANTHER" id="PTHR10519">
    <property type="entry name" value="GABA-B RECEPTOR"/>
    <property type="match status" value="1"/>
</dbReference>
<dbReference type="Gene3D" id="3.40.50.2300">
    <property type="match status" value="2"/>
</dbReference>
<dbReference type="InterPro" id="IPR017978">
    <property type="entry name" value="GPCR_3_C"/>
</dbReference>
<evidence type="ECO:0000256" key="4">
    <source>
        <dbReference type="ARBA" id="ARBA00022729"/>
    </source>
</evidence>
<feature type="transmembrane region" description="Helical" evidence="12">
    <location>
        <begin position="522"/>
        <end position="543"/>
    </location>
</feature>
<dbReference type="GO" id="GO:0038039">
    <property type="term" value="C:G protein-coupled receptor heterodimeric complex"/>
    <property type="evidence" value="ECO:0007669"/>
    <property type="project" value="TreeGrafter"/>
</dbReference>
<dbReference type="RefSeq" id="XP_020892900.1">
    <property type="nucleotide sequence ID" value="XM_021037241.2"/>
</dbReference>
<evidence type="ECO:0000256" key="10">
    <source>
        <dbReference type="ARBA" id="ARBA00023224"/>
    </source>
</evidence>
<feature type="transmembrane region" description="Helical" evidence="12">
    <location>
        <begin position="659"/>
        <end position="677"/>
    </location>
</feature>
<evidence type="ECO:0000256" key="2">
    <source>
        <dbReference type="ARBA" id="ARBA00022475"/>
    </source>
</evidence>
<evidence type="ECO:0000313" key="16">
    <source>
        <dbReference type="Proteomes" id="UP000887567"/>
    </source>
</evidence>
<evidence type="ECO:0000256" key="1">
    <source>
        <dbReference type="ARBA" id="ARBA00004651"/>
    </source>
</evidence>
<dbReference type="CDD" id="cd06366">
    <property type="entry name" value="PBP1_GABAb_receptor"/>
    <property type="match status" value="1"/>
</dbReference>
<evidence type="ECO:0000256" key="13">
    <source>
        <dbReference type="SAM" id="SignalP"/>
    </source>
</evidence>
<evidence type="ECO:0000256" key="9">
    <source>
        <dbReference type="ARBA" id="ARBA00023180"/>
    </source>
</evidence>
<dbReference type="FunFam" id="3.40.50.2300:FF:000379">
    <property type="entry name" value="Gamma-aminobutyric acid B receptor"/>
    <property type="match status" value="1"/>
</dbReference>
<dbReference type="EnsemblMetazoa" id="XM_021037241.2">
    <property type="protein sequence ID" value="XP_020892900.1"/>
    <property type="gene ID" value="LOC110232133"/>
</dbReference>
<dbReference type="RefSeq" id="XP_020892901.1">
    <property type="nucleotide sequence ID" value="XM_021037242.2"/>
</dbReference>
<feature type="transmembrane region" description="Helical" evidence="12">
    <location>
        <begin position="683"/>
        <end position="705"/>
    </location>
</feature>
<feature type="chain" id="PRO_5038323988" description="Gamma-aminobutyric acid type B receptor subunit 2" evidence="13">
    <location>
        <begin position="22"/>
        <end position="759"/>
    </location>
</feature>
<dbReference type="PANTHER" id="PTHR10519:SF20">
    <property type="entry name" value="G-PROTEIN COUPLED RECEPTOR 156-RELATED"/>
    <property type="match status" value="1"/>
</dbReference>
<dbReference type="SUPFAM" id="SSF53822">
    <property type="entry name" value="Periplasmic binding protein-like I"/>
    <property type="match status" value="1"/>
</dbReference>
<protein>
    <recommendedName>
        <fullName evidence="11">Gamma-aminobutyric acid type B receptor subunit 2</fullName>
    </recommendedName>
</protein>
<evidence type="ECO:0000256" key="8">
    <source>
        <dbReference type="ARBA" id="ARBA00023170"/>
    </source>
</evidence>